<dbReference type="Pfam" id="PF01979">
    <property type="entry name" value="Amidohydro_1"/>
    <property type="match status" value="1"/>
</dbReference>
<evidence type="ECO:0000313" key="3">
    <source>
        <dbReference type="Proteomes" id="UP000180246"/>
    </source>
</evidence>
<gene>
    <name evidence="2" type="ORF">LO55_1466</name>
</gene>
<accession>A0A1S2NF75</accession>
<dbReference type="Proteomes" id="UP000180246">
    <property type="component" value="Unassembled WGS sequence"/>
</dbReference>
<proteinExistence type="predicted"/>
<dbReference type="Gene3D" id="2.30.40.10">
    <property type="entry name" value="Urease, subunit C, domain 1"/>
    <property type="match status" value="1"/>
</dbReference>
<dbReference type="InterPro" id="IPR032466">
    <property type="entry name" value="Metal_Hydrolase"/>
</dbReference>
<dbReference type="InterPro" id="IPR006680">
    <property type="entry name" value="Amidohydro-rel"/>
</dbReference>
<evidence type="ECO:0000313" key="2">
    <source>
        <dbReference type="EMBL" id="OIJ43688.1"/>
    </source>
</evidence>
<dbReference type="Gene3D" id="3.20.20.140">
    <property type="entry name" value="Metal-dependent hydrolases"/>
    <property type="match status" value="1"/>
</dbReference>
<dbReference type="PANTHER" id="PTHR43135:SF3">
    <property type="entry name" value="ALPHA-D-RIBOSE 1-METHYLPHOSPHONATE 5-TRIPHOSPHATE DIPHOSPHATASE"/>
    <property type="match status" value="1"/>
</dbReference>
<dbReference type="SUPFAM" id="SSF51556">
    <property type="entry name" value="Metallo-dependent hydrolases"/>
    <property type="match status" value="1"/>
</dbReference>
<dbReference type="InterPro" id="IPR051781">
    <property type="entry name" value="Metallo-dep_Hydrolase"/>
</dbReference>
<reference evidence="2 3" key="1">
    <citation type="submission" date="2014-10" db="EMBL/GenBank/DDBJ databases">
        <authorList>
            <person name="Seo M.-J."/>
            <person name="Seok Y.J."/>
            <person name="Cha I.-T."/>
        </authorList>
    </citation>
    <scope>NUCLEOTIDE SEQUENCE [LARGE SCALE GENOMIC DNA]</scope>
    <source>
        <strain evidence="2 3">NEU</strain>
    </source>
</reference>
<protein>
    <submittedName>
        <fullName evidence="2">Putative xaa-Pro dipeptidase</fullName>
    </submittedName>
</protein>
<dbReference type="CDD" id="cd01299">
    <property type="entry name" value="Met_dep_hydrolase_A"/>
    <property type="match status" value="1"/>
</dbReference>
<dbReference type="InterPro" id="IPR011059">
    <property type="entry name" value="Metal-dep_hydrolase_composite"/>
</dbReference>
<dbReference type="GO" id="GO:0016810">
    <property type="term" value="F:hydrolase activity, acting on carbon-nitrogen (but not peptide) bonds"/>
    <property type="evidence" value="ECO:0007669"/>
    <property type="project" value="InterPro"/>
</dbReference>
<name>A0A1S2NF75_9BURK</name>
<organism evidence="2 3">
    <name type="scientific">Massilia timonae</name>
    <dbReference type="NCBI Taxonomy" id="47229"/>
    <lineage>
        <taxon>Bacteria</taxon>
        <taxon>Pseudomonadati</taxon>
        <taxon>Pseudomonadota</taxon>
        <taxon>Betaproteobacteria</taxon>
        <taxon>Burkholderiales</taxon>
        <taxon>Oxalobacteraceae</taxon>
        <taxon>Telluria group</taxon>
        <taxon>Massilia</taxon>
    </lineage>
</organism>
<evidence type="ECO:0000259" key="1">
    <source>
        <dbReference type="Pfam" id="PF01979"/>
    </source>
</evidence>
<dbReference type="EMBL" id="JRYB01000001">
    <property type="protein sequence ID" value="OIJ43688.1"/>
    <property type="molecule type" value="Genomic_DNA"/>
</dbReference>
<comment type="caution">
    <text evidence="2">The sequence shown here is derived from an EMBL/GenBank/DDBJ whole genome shotgun (WGS) entry which is preliminary data.</text>
</comment>
<dbReference type="RefSeq" id="WP_071360982.1">
    <property type="nucleotide sequence ID" value="NZ_JRYB01000001.1"/>
</dbReference>
<dbReference type="PANTHER" id="PTHR43135">
    <property type="entry name" value="ALPHA-D-RIBOSE 1-METHYLPHOSPHONATE 5-TRIPHOSPHATE DIPHOSPHATASE"/>
    <property type="match status" value="1"/>
</dbReference>
<dbReference type="AlphaFoldDB" id="A0A1S2NF75"/>
<dbReference type="InterPro" id="IPR057744">
    <property type="entry name" value="OTAase-like"/>
</dbReference>
<dbReference type="SUPFAM" id="SSF51338">
    <property type="entry name" value="Composite domain of metallo-dependent hydrolases"/>
    <property type="match status" value="1"/>
</dbReference>
<sequence>MNRLTLNVLSLCLAAAGWSSAHAADVVISADRLLDVKSGRMIQNPEILVRDGKVVSLKADAATPPAADATRIALPGMTLLPGLIDMHVHLDSDPTYGGYTGLEYNDRFWSALAVAHAGKTLDAGFTTVRNLGASDWNDVGLGQAIAAGKVRGPRIVPAAWSFGATGGHCDSTYFPPSMEEKNKYNADSPDEARKSVRELRKYGAQVIKICATGGVFSRNTEPGQQQMNLAEMRAAVEEAHQWGLQVAAHAHGAAGIKDAIRAGVNTIEHASLIDDEGIALAKKHGAWLSMDIYNGTYTALEGKKNGVLEDNLRKDREVTELQRQNFKKAHAAGVKMVFGTDAGVHPHGGNAKQFAVMVQYGMTPLQAIQAATVNAAEALARKDIGVVEPGRYADMVAVKGDPLVDVTLLETPAAVIQGGAVVKGGAL</sequence>
<feature type="domain" description="Amidohydrolase-related" evidence="1">
    <location>
        <begin position="78"/>
        <end position="415"/>
    </location>
</feature>